<dbReference type="AlphaFoldDB" id="C7M2V1"/>
<dbReference type="PRINTS" id="PR00080">
    <property type="entry name" value="SDRFAMILY"/>
</dbReference>
<dbReference type="GO" id="GO:0016616">
    <property type="term" value="F:oxidoreductase activity, acting on the CH-OH group of donors, NAD or NADP as acceptor"/>
    <property type="evidence" value="ECO:0007669"/>
    <property type="project" value="TreeGrafter"/>
</dbReference>
<reference evidence="2 3" key="1">
    <citation type="journal article" date="2009" name="Stand. Genomic Sci.">
        <title>Complete genome sequence of Acidimicrobium ferrooxidans type strain (ICP).</title>
        <authorList>
            <person name="Clum A."/>
            <person name="Nolan M."/>
            <person name="Lang E."/>
            <person name="Glavina Del Rio T."/>
            <person name="Tice H."/>
            <person name="Copeland A."/>
            <person name="Cheng J.F."/>
            <person name="Lucas S."/>
            <person name="Chen F."/>
            <person name="Bruce D."/>
            <person name="Goodwin L."/>
            <person name="Pitluck S."/>
            <person name="Ivanova N."/>
            <person name="Mavrommatis K."/>
            <person name="Mikhailova N."/>
            <person name="Pati A."/>
            <person name="Chen A."/>
            <person name="Palaniappan K."/>
            <person name="Goker M."/>
            <person name="Spring S."/>
            <person name="Land M."/>
            <person name="Hauser L."/>
            <person name="Chang Y.J."/>
            <person name="Jeffries C.C."/>
            <person name="Chain P."/>
            <person name="Bristow J."/>
            <person name="Eisen J.A."/>
            <person name="Markowitz V."/>
            <person name="Hugenholtz P."/>
            <person name="Kyrpides N.C."/>
            <person name="Klenk H.P."/>
            <person name="Lapidus A."/>
        </authorList>
    </citation>
    <scope>NUCLEOTIDE SEQUENCE [LARGE SCALE GENOMIC DNA]</scope>
    <source>
        <strain evidence="3">DSM 10331 / JCM 15462 / NBRC 103882 / ICP</strain>
    </source>
</reference>
<dbReference type="Proteomes" id="UP000000771">
    <property type="component" value="Chromosome"/>
</dbReference>
<dbReference type="InterPro" id="IPR036291">
    <property type="entry name" value="NAD(P)-bd_dom_sf"/>
</dbReference>
<dbReference type="PANTHER" id="PTHR42760:SF129">
    <property type="entry name" value="OXIDOREDUCTASE"/>
    <property type="match status" value="1"/>
</dbReference>
<dbReference type="CDD" id="cd05233">
    <property type="entry name" value="SDR_c"/>
    <property type="match status" value="1"/>
</dbReference>
<dbReference type="HOGENOM" id="CLU_010194_1_3_11"/>
<dbReference type="PRINTS" id="PR00081">
    <property type="entry name" value="GDHRDH"/>
</dbReference>
<keyword evidence="3" id="KW-1185">Reference proteome</keyword>
<dbReference type="SUPFAM" id="SSF51735">
    <property type="entry name" value="NAD(P)-binding Rossmann-fold domains"/>
    <property type="match status" value="1"/>
</dbReference>
<evidence type="ECO:0000256" key="1">
    <source>
        <dbReference type="ARBA" id="ARBA00006484"/>
    </source>
</evidence>
<proteinExistence type="inferred from homology"/>
<name>C7M2V1_ACIFD</name>
<dbReference type="EMBL" id="CP001631">
    <property type="protein sequence ID" value="ACU53345.1"/>
    <property type="molecule type" value="Genomic_DNA"/>
</dbReference>
<dbReference type="PANTHER" id="PTHR42760">
    <property type="entry name" value="SHORT-CHAIN DEHYDROGENASES/REDUCTASES FAMILY MEMBER"/>
    <property type="match status" value="1"/>
</dbReference>
<dbReference type="GO" id="GO:0030497">
    <property type="term" value="P:fatty acid elongation"/>
    <property type="evidence" value="ECO:0007669"/>
    <property type="project" value="TreeGrafter"/>
</dbReference>
<evidence type="ECO:0000313" key="2">
    <source>
        <dbReference type="EMBL" id="ACU53345.1"/>
    </source>
</evidence>
<comment type="similarity">
    <text evidence="1">Belongs to the short-chain dehydrogenases/reductases (SDR) family.</text>
</comment>
<accession>C7M2V1</accession>
<dbReference type="eggNOG" id="COG1028">
    <property type="taxonomic scope" value="Bacteria"/>
</dbReference>
<sequence>MHERWRLDGSVAVVTGAGSPTGIGFAIATTLGELGARLGLISRSPRIFTRRDELIERGIDAVASTADLTVAAEVAEAAHSITARLGPPAIVVANAGMTAVGDPERQGALWSLPEDTITHELDRNLLSAVLTVRAFAPTLLTHGARGRVVLVGSTTGHVNATVHSALYAAAKAGLVGLARSLALDLAPATINVVAPGWIATGSQTPDERAAGLASPLGRSGLPTEVADVVAFLCLPAASYVSGSVIVVDGANSVMEDRRWPQPD</sequence>
<dbReference type="Gene3D" id="3.40.50.720">
    <property type="entry name" value="NAD(P)-binding Rossmann-like Domain"/>
    <property type="match status" value="1"/>
</dbReference>
<gene>
    <name evidence="2" type="ordered locus">Afer_0377</name>
</gene>
<protein>
    <submittedName>
        <fullName evidence="2">Short-chain dehydrogenase/reductase SDR</fullName>
    </submittedName>
</protein>
<dbReference type="InterPro" id="IPR002347">
    <property type="entry name" value="SDR_fam"/>
</dbReference>
<dbReference type="OrthoDB" id="4350228at2"/>
<dbReference type="RefSeq" id="WP_015797846.1">
    <property type="nucleotide sequence ID" value="NC_013124.1"/>
</dbReference>
<organism evidence="2 3">
    <name type="scientific">Acidimicrobium ferrooxidans (strain DSM 10331 / JCM 15462 / NBRC 103882 / ICP)</name>
    <dbReference type="NCBI Taxonomy" id="525909"/>
    <lineage>
        <taxon>Bacteria</taxon>
        <taxon>Bacillati</taxon>
        <taxon>Actinomycetota</taxon>
        <taxon>Acidimicrobiia</taxon>
        <taxon>Acidimicrobiales</taxon>
        <taxon>Acidimicrobiaceae</taxon>
        <taxon>Acidimicrobium</taxon>
    </lineage>
</organism>
<evidence type="ECO:0000313" key="3">
    <source>
        <dbReference type="Proteomes" id="UP000000771"/>
    </source>
</evidence>
<dbReference type="STRING" id="525909.Afer_0377"/>
<dbReference type="Pfam" id="PF13561">
    <property type="entry name" value="adh_short_C2"/>
    <property type="match status" value="1"/>
</dbReference>
<dbReference type="KEGG" id="afo:Afer_0377"/>